<feature type="transmembrane region" description="Helical" evidence="1">
    <location>
        <begin position="55"/>
        <end position="78"/>
    </location>
</feature>
<protein>
    <recommendedName>
        <fullName evidence="2">Endonuclease/exonuclease/phosphatase domain-containing protein</fullName>
    </recommendedName>
</protein>
<reference evidence="3" key="1">
    <citation type="journal article" date="2014" name="Int. J. Syst. Evol. Microbiol.">
        <title>Complete genome sequence of Corynebacterium casei LMG S-19264T (=DSM 44701T), isolated from a smear-ripened cheese.</title>
        <authorList>
            <consortium name="US DOE Joint Genome Institute (JGI-PGF)"/>
            <person name="Walter F."/>
            <person name="Albersmeier A."/>
            <person name="Kalinowski J."/>
            <person name="Ruckert C."/>
        </authorList>
    </citation>
    <scope>NUCLEOTIDE SEQUENCE</scope>
    <source>
        <strain evidence="3">CGMCC 1.16012</strain>
    </source>
</reference>
<dbReference type="InterPro" id="IPR036691">
    <property type="entry name" value="Endo/exonu/phosph_ase_sf"/>
</dbReference>
<dbReference type="GO" id="GO:0003824">
    <property type="term" value="F:catalytic activity"/>
    <property type="evidence" value="ECO:0007669"/>
    <property type="project" value="InterPro"/>
</dbReference>
<keyword evidence="4" id="KW-1185">Reference proteome</keyword>
<evidence type="ECO:0000256" key="1">
    <source>
        <dbReference type="SAM" id="Phobius"/>
    </source>
</evidence>
<proteinExistence type="predicted"/>
<dbReference type="Pfam" id="PF03372">
    <property type="entry name" value="Exo_endo_phos"/>
    <property type="match status" value="1"/>
</dbReference>
<dbReference type="EMBL" id="BMKN01000001">
    <property type="protein sequence ID" value="GGE40355.1"/>
    <property type="molecule type" value="Genomic_DNA"/>
</dbReference>
<reference evidence="3" key="2">
    <citation type="submission" date="2020-09" db="EMBL/GenBank/DDBJ databases">
        <authorList>
            <person name="Sun Q."/>
            <person name="Zhou Y."/>
        </authorList>
    </citation>
    <scope>NUCLEOTIDE SEQUENCE</scope>
    <source>
        <strain evidence="3">CGMCC 1.16012</strain>
    </source>
</reference>
<evidence type="ECO:0000313" key="3">
    <source>
        <dbReference type="EMBL" id="GGE40355.1"/>
    </source>
</evidence>
<keyword evidence="1" id="KW-1133">Transmembrane helix</keyword>
<dbReference type="AlphaFoldDB" id="A0A917ADF8"/>
<accession>A0A917ADF8</accession>
<dbReference type="RefSeq" id="WP_158221919.1">
    <property type="nucleotide sequence ID" value="NZ_NSBU01000007.1"/>
</dbReference>
<evidence type="ECO:0000313" key="4">
    <source>
        <dbReference type="Proteomes" id="UP000606730"/>
    </source>
</evidence>
<feature type="transmembrane region" description="Helical" evidence="1">
    <location>
        <begin position="29"/>
        <end position="48"/>
    </location>
</feature>
<sequence length="291" mass="31230">MRAVLVLGVLGLAASFGGALHPVGDSLAVFRGQIAVVVVLLAMIVWGLGARRSGALGAIIAIGCGLTVWPSLVMPAFAKPSDTSETGILVYQKNMSFRMPDTKALTDDIRAAGVTHITLQEVDPDNRAILAALKSEFPSQHLCGEKRGVGGMAVLSRWPRTKAEPICNWGFVAMQVQGPDTPVWIASVHLNWPYPHNQARQVSLLLPILKALDQPVVIGGDFNMVPYASSSRRIRRAAGVQAMPGLHDSFPRFGRFLPLAIDHVWASKVTAVEVRPLLGSDHMGLLARIEG</sequence>
<evidence type="ECO:0000259" key="2">
    <source>
        <dbReference type="Pfam" id="PF03372"/>
    </source>
</evidence>
<keyword evidence="1" id="KW-0472">Membrane</keyword>
<dbReference type="InterPro" id="IPR005135">
    <property type="entry name" value="Endo/exonuclease/phosphatase"/>
</dbReference>
<dbReference type="Gene3D" id="3.60.10.10">
    <property type="entry name" value="Endonuclease/exonuclease/phosphatase"/>
    <property type="match status" value="1"/>
</dbReference>
<comment type="caution">
    <text evidence="3">The sequence shown here is derived from an EMBL/GenBank/DDBJ whole genome shotgun (WGS) entry which is preliminary data.</text>
</comment>
<organism evidence="3 4">
    <name type="scientific">Actibacterium pelagium</name>
    <dbReference type="NCBI Taxonomy" id="2029103"/>
    <lineage>
        <taxon>Bacteria</taxon>
        <taxon>Pseudomonadati</taxon>
        <taxon>Pseudomonadota</taxon>
        <taxon>Alphaproteobacteria</taxon>
        <taxon>Rhodobacterales</taxon>
        <taxon>Roseobacteraceae</taxon>
        <taxon>Actibacterium</taxon>
    </lineage>
</organism>
<name>A0A917ADF8_9RHOB</name>
<dbReference type="OrthoDB" id="3808618at2"/>
<dbReference type="SUPFAM" id="SSF56219">
    <property type="entry name" value="DNase I-like"/>
    <property type="match status" value="1"/>
</dbReference>
<gene>
    <name evidence="3" type="ORF">GCM10011517_05040</name>
</gene>
<keyword evidence="1" id="KW-0812">Transmembrane</keyword>
<feature type="domain" description="Endonuclease/exonuclease/phosphatase" evidence="2">
    <location>
        <begin position="99"/>
        <end position="282"/>
    </location>
</feature>
<dbReference type="Proteomes" id="UP000606730">
    <property type="component" value="Unassembled WGS sequence"/>
</dbReference>